<sequence length="355" mass="37389">MREVKQGRTGKHDILDDAGPEDTSGVWMLSYIDVMTLLVALFALLLAVAAANSADEPNEQLSDGPLAEQVSSGAIVVALGIGNGSPTFLPGDAPRVQTEGALMLAGAIQAWQQPAVDGMAASQSETQVTTREPLALAEHLPTPVRQIDPSGALALLPSYGVAKGFAPPPSVMLDQRLDLAALGDMKVVVTPAAPANTVRLSPEAVASARDLSDAIDSQLADAKVLPSLEGVEVSSVSEGINLRIQDRLVFESAAADLTEIGEDVVNRLVSIIQRYDGTVSVEGHTDSRDIATERFPSNWELSSARATAILRQLQAAGVDAKRLRAIGYGDTRPLEGNDTPEGRSANRRVEVIVHL</sequence>
<dbReference type="Pfam" id="PF00691">
    <property type="entry name" value="OmpA"/>
    <property type="match status" value="1"/>
</dbReference>
<keyword evidence="5 8" id="KW-1133">Transmembrane helix</keyword>
<evidence type="ECO:0000256" key="4">
    <source>
        <dbReference type="ARBA" id="ARBA00022692"/>
    </source>
</evidence>
<dbReference type="SUPFAM" id="SSF103088">
    <property type="entry name" value="OmpA-like"/>
    <property type="match status" value="1"/>
</dbReference>
<evidence type="ECO:0000259" key="9">
    <source>
        <dbReference type="PROSITE" id="PS51123"/>
    </source>
</evidence>
<keyword evidence="4 8" id="KW-0812">Transmembrane</keyword>
<dbReference type="InterPro" id="IPR050330">
    <property type="entry name" value="Bact_OuterMem_StrucFunc"/>
</dbReference>
<keyword evidence="6 7" id="KW-0472">Membrane</keyword>
<accession>A0A328Y788</accession>
<dbReference type="Proteomes" id="UP000249700">
    <property type="component" value="Unassembled WGS sequence"/>
</dbReference>
<reference evidence="10 11" key="1">
    <citation type="submission" date="2018-06" db="EMBL/GenBank/DDBJ databases">
        <title>Comparative analysis of microorganisms from saline springs in Andes Mountain Range, Colombia.</title>
        <authorList>
            <person name="Rubin E."/>
        </authorList>
    </citation>
    <scope>NUCLEOTIDE SEQUENCE [LARGE SCALE GENOMIC DNA]</scope>
    <source>
        <strain evidence="10 11">USBA-857</strain>
    </source>
</reference>
<name>A0A328Y788_9GAMM</name>
<dbReference type="EMBL" id="QLSX01000001">
    <property type="protein sequence ID" value="RAR64595.1"/>
    <property type="molecule type" value="Genomic_DNA"/>
</dbReference>
<evidence type="ECO:0000313" key="10">
    <source>
        <dbReference type="EMBL" id="RAR64595.1"/>
    </source>
</evidence>
<evidence type="ECO:0000256" key="2">
    <source>
        <dbReference type="ARBA" id="ARBA00008914"/>
    </source>
</evidence>
<organism evidence="10 11">
    <name type="scientific">Onishia taeanensis</name>
    <dbReference type="NCBI Taxonomy" id="284577"/>
    <lineage>
        <taxon>Bacteria</taxon>
        <taxon>Pseudomonadati</taxon>
        <taxon>Pseudomonadota</taxon>
        <taxon>Gammaproteobacteria</taxon>
        <taxon>Oceanospirillales</taxon>
        <taxon>Halomonadaceae</taxon>
        <taxon>Onishia</taxon>
    </lineage>
</organism>
<dbReference type="OrthoDB" id="9815217at2"/>
<feature type="domain" description="OmpA-like" evidence="9">
    <location>
        <begin position="236"/>
        <end position="355"/>
    </location>
</feature>
<evidence type="ECO:0000256" key="5">
    <source>
        <dbReference type="ARBA" id="ARBA00022989"/>
    </source>
</evidence>
<keyword evidence="3" id="KW-1003">Cell membrane</keyword>
<evidence type="ECO:0000256" key="1">
    <source>
        <dbReference type="ARBA" id="ARBA00004162"/>
    </source>
</evidence>
<comment type="similarity">
    <text evidence="2">Belongs to the MotB family.</text>
</comment>
<evidence type="ECO:0000313" key="11">
    <source>
        <dbReference type="Proteomes" id="UP000249700"/>
    </source>
</evidence>
<dbReference type="PROSITE" id="PS51123">
    <property type="entry name" value="OMPA_2"/>
    <property type="match status" value="1"/>
</dbReference>
<dbReference type="InterPro" id="IPR006665">
    <property type="entry name" value="OmpA-like"/>
</dbReference>
<dbReference type="PANTHER" id="PTHR30329">
    <property type="entry name" value="STATOR ELEMENT OF FLAGELLAR MOTOR COMPLEX"/>
    <property type="match status" value="1"/>
</dbReference>
<dbReference type="CDD" id="cd07185">
    <property type="entry name" value="OmpA_C-like"/>
    <property type="match status" value="1"/>
</dbReference>
<protein>
    <submittedName>
        <fullName evidence="10">Chemotaxis protein MotB</fullName>
    </submittedName>
</protein>
<dbReference type="PANTHER" id="PTHR30329:SF21">
    <property type="entry name" value="LIPOPROTEIN YIAD-RELATED"/>
    <property type="match status" value="1"/>
</dbReference>
<evidence type="ECO:0000256" key="3">
    <source>
        <dbReference type="ARBA" id="ARBA00022475"/>
    </source>
</evidence>
<comment type="subcellular location">
    <subcellularLocation>
        <location evidence="1">Cell membrane</location>
        <topology evidence="1">Single-pass membrane protein</topology>
    </subcellularLocation>
</comment>
<gene>
    <name evidence="10" type="ORF">BCL93_101417</name>
</gene>
<feature type="transmembrane region" description="Helical" evidence="8">
    <location>
        <begin position="28"/>
        <end position="51"/>
    </location>
</feature>
<dbReference type="RefSeq" id="WP_112053443.1">
    <property type="nucleotide sequence ID" value="NZ_QLSX01000001.1"/>
</dbReference>
<dbReference type="AlphaFoldDB" id="A0A328Y788"/>
<dbReference type="Gene3D" id="3.30.1330.60">
    <property type="entry name" value="OmpA-like domain"/>
    <property type="match status" value="1"/>
</dbReference>
<proteinExistence type="inferred from homology"/>
<dbReference type="InterPro" id="IPR025713">
    <property type="entry name" value="MotB-like_N_dom"/>
</dbReference>
<evidence type="ECO:0000256" key="8">
    <source>
        <dbReference type="SAM" id="Phobius"/>
    </source>
</evidence>
<evidence type="ECO:0000256" key="7">
    <source>
        <dbReference type="PROSITE-ProRule" id="PRU00473"/>
    </source>
</evidence>
<evidence type="ECO:0000256" key="6">
    <source>
        <dbReference type="ARBA" id="ARBA00023136"/>
    </source>
</evidence>
<dbReference type="GO" id="GO:0005886">
    <property type="term" value="C:plasma membrane"/>
    <property type="evidence" value="ECO:0007669"/>
    <property type="project" value="UniProtKB-SubCell"/>
</dbReference>
<comment type="caution">
    <text evidence="10">The sequence shown here is derived from an EMBL/GenBank/DDBJ whole genome shotgun (WGS) entry which is preliminary data.</text>
</comment>
<dbReference type="Pfam" id="PF13677">
    <property type="entry name" value="MotB_plug"/>
    <property type="match status" value="1"/>
</dbReference>
<dbReference type="InterPro" id="IPR036737">
    <property type="entry name" value="OmpA-like_sf"/>
</dbReference>